<proteinExistence type="predicted"/>
<organism evidence="2 3">
    <name type="scientific">Fusarium solani</name>
    <name type="common">Filamentous fungus</name>
    <dbReference type="NCBI Taxonomy" id="169388"/>
    <lineage>
        <taxon>Eukaryota</taxon>
        <taxon>Fungi</taxon>
        <taxon>Dikarya</taxon>
        <taxon>Ascomycota</taxon>
        <taxon>Pezizomycotina</taxon>
        <taxon>Sordariomycetes</taxon>
        <taxon>Hypocreomycetidae</taxon>
        <taxon>Hypocreales</taxon>
        <taxon>Nectriaceae</taxon>
        <taxon>Fusarium</taxon>
        <taxon>Fusarium solani species complex</taxon>
    </lineage>
</organism>
<keyword evidence="3" id="KW-1185">Reference proteome</keyword>
<comment type="caution">
    <text evidence="2">The sequence shown here is derived from an EMBL/GenBank/DDBJ whole genome shotgun (WGS) entry which is preliminary data.</text>
</comment>
<evidence type="ECO:0000313" key="3">
    <source>
        <dbReference type="Proteomes" id="UP000736672"/>
    </source>
</evidence>
<dbReference type="EMBL" id="JAGTJS010000003">
    <property type="protein sequence ID" value="KAH7272998.1"/>
    <property type="molecule type" value="Genomic_DNA"/>
</dbReference>
<protein>
    <recommendedName>
        <fullName evidence="4">F-box domain-containing protein</fullName>
    </recommendedName>
</protein>
<reference evidence="2" key="1">
    <citation type="journal article" date="2021" name="Nat. Commun.">
        <title>Genetic determinants of endophytism in the Arabidopsis root mycobiome.</title>
        <authorList>
            <person name="Mesny F."/>
            <person name="Miyauchi S."/>
            <person name="Thiergart T."/>
            <person name="Pickel B."/>
            <person name="Atanasova L."/>
            <person name="Karlsson M."/>
            <person name="Huettel B."/>
            <person name="Barry K.W."/>
            <person name="Haridas S."/>
            <person name="Chen C."/>
            <person name="Bauer D."/>
            <person name="Andreopoulos W."/>
            <person name="Pangilinan J."/>
            <person name="LaButti K."/>
            <person name="Riley R."/>
            <person name="Lipzen A."/>
            <person name="Clum A."/>
            <person name="Drula E."/>
            <person name="Henrissat B."/>
            <person name="Kohler A."/>
            <person name="Grigoriev I.V."/>
            <person name="Martin F.M."/>
            <person name="Hacquard S."/>
        </authorList>
    </citation>
    <scope>NUCLEOTIDE SEQUENCE</scope>
    <source>
        <strain evidence="2">FSSC 5 MPI-SDFR-AT-0091</strain>
    </source>
</reference>
<dbReference type="AlphaFoldDB" id="A0A9P9L2F2"/>
<dbReference type="OrthoDB" id="4192220at2759"/>
<evidence type="ECO:0000313" key="2">
    <source>
        <dbReference type="EMBL" id="KAH7272998.1"/>
    </source>
</evidence>
<evidence type="ECO:0000256" key="1">
    <source>
        <dbReference type="SAM" id="MobiDB-lite"/>
    </source>
</evidence>
<feature type="region of interest" description="Disordered" evidence="1">
    <location>
        <begin position="414"/>
        <end position="437"/>
    </location>
</feature>
<accession>A0A9P9L2F2</accession>
<dbReference type="Proteomes" id="UP000736672">
    <property type="component" value="Unassembled WGS sequence"/>
</dbReference>
<name>A0A9P9L2F2_FUSSL</name>
<gene>
    <name evidence="2" type="ORF">B0J15DRAFT_521826</name>
</gene>
<sequence length="467" mass="52917">MTANIRAIPAELLFRILQNPSHTQNGRSTFTSCLLVNQEWHDVAHSILYKDLVLLGGDQMDRFLACHDRQAIRSVTRSLTLRPIQKDGEWNTTSYKRLDTQVLLLARDVIAHMEALGSFSLTTHPGEPKLKLWILKSTISTVLKALPASCVNLELATRGGDGDMIRGVDGDPTHLCEDIRRLLPRMHHVHIDLASICDAMLGMWDSGDVFRPIKLACIRSLHIDCVGMDGRKQCDHHHDGDGDRYSHQHTPRSLWDSIIRGLQHAVGLQVTDTGEITVLGSAPRGDDFNKDTYWTLLRCHVKRGHNGTTTWAFPITHIAPLNDNEYAWYIRVDGGTFVTLGKGPLYDLAAGRPWRMLTTGPKLPAAVDPHATRVEDEELGILTEAQWRERYPRKAPILWLNEKKTGMRLIDAEEREGSEMRSAAEMTPEGYVRPTEQGYCRSQVFTEEEWEYMREDVSEDEPEEESE</sequence>
<evidence type="ECO:0008006" key="4">
    <source>
        <dbReference type="Google" id="ProtNLM"/>
    </source>
</evidence>